<proteinExistence type="inferred from homology"/>
<evidence type="ECO:0000256" key="6">
    <source>
        <dbReference type="ARBA" id="ARBA00023136"/>
    </source>
</evidence>
<protein>
    <recommendedName>
        <fullName evidence="9">Major facilitator superfamily (MFS) profile domain-containing protein</fullName>
    </recommendedName>
</protein>
<organism evidence="10">
    <name type="scientific">Bionectria ochroleuca</name>
    <name type="common">Gliocladium roseum</name>
    <dbReference type="NCBI Taxonomy" id="29856"/>
    <lineage>
        <taxon>Eukaryota</taxon>
        <taxon>Fungi</taxon>
        <taxon>Dikarya</taxon>
        <taxon>Ascomycota</taxon>
        <taxon>Pezizomycotina</taxon>
        <taxon>Sordariomycetes</taxon>
        <taxon>Hypocreomycetidae</taxon>
        <taxon>Hypocreales</taxon>
        <taxon>Bionectriaceae</taxon>
        <taxon>Clonostachys</taxon>
    </lineage>
</organism>
<evidence type="ECO:0000313" key="10">
    <source>
        <dbReference type="EMBL" id="CEO48691.1"/>
    </source>
</evidence>
<feature type="transmembrane region" description="Helical" evidence="8">
    <location>
        <begin position="95"/>
        <end position="111"/>
    </location>
</feature>
<feature type="transmembrane region" description="Helical" evidence="8">
    <location>
        <begin position="258"/>
        <end position="280"/>
    </location>
</feature>
<comment type="similarity">
    <text evidence="2">Belongs to the major facilitator superfamily. TCR/Tet family.</text>
</comment>
<evidence type="ECO:0000259" key="9">
    <source>
        <dbReference type="PROSITE" id="PS50850"/>
    </source>
</evidence>
<feature type="transmembrane region" description="Helical" evidence="8">
    <location>
        <begin position="338"/>
        <end position="358"/>
    </location>
</feature>
<feature type="transmembrane region" description="Helical" evidence="8">
    <location>
        <begin position="227"/>
        <end position="246"/>
    </location>
</feature>
<feature type="transmembrane region" description="Helical" evidence="8">
    <location>
        <begin position="301"/>
        <end position="326"/>
    </location>
</feature>
<feature type="transmembrane region" description="Helical" evidence="8">
    <location>
        <begin position="117"/>
        <end position="134"/>
    </location>
</feature>
<dbReference type="InterPro" id="IPR011701">
    <property type="entry name" value="MFS"/>
</dbReference>
<dbReference type="GO" id="GO:0005886">
    <property type="term" value="C:plasma membrane"/>
    <property type="evidence" value="ECO:0007669"/>
    <property type="project" value="TreeGrafter"/>
</dbReference>
<comment type="subcellular location">
    <subcellularLocation>
        <location evidence="1">Membrane</location>
        <topology evidence="1">Multi-pass membrane protein</topology>
    </subcellularLocation>
</comment>
<feature type="transmembrane region" description="Helical" evidence="8">
    <location>
        <begin position="365"/>
        <end position="386"/>
    </location>
</feature>
<dbReference type="PANTHER" id="PTHR23501">
    <property type="entry name" value="MAJOR FACILITATOR SUPERFAMILY"/>
    <property type="match status" value="1"/>
</dbReference>
<keyword evidence="5 8" id="KW-1133">Transmembrane helix</keyword>
<feature type="transmembrane region" description="Helical" evidence="8">
    <location>
        <begin position="154"/>
        <end position="174"/>
    </location>
</feature>
<dbReference type="Pfam" id="PF07690">
    <property type="entry name" value="MFS_1"/>
    <property type="match status" value="1"/>
</dbReference>
<evidence type="ECO:0000256" key="7">
    <source>
        <dbReference type="SAM" id="MobiDB-lite"/>
    </source>
</evidence>
<dbReference type="Gene3D" id="1.20.1250.20">
    <property type="entry name" value="MFS general substrate transporter like domains"/>
    <property type="match status" value="1"/>
</dbReference>
<dbReference type="PROSITE" id="PS50850">
    <property type="entry name" value="MFS"/>
    <property type="match status" value="1"/>
</dbReference>
<feature type="transmembrane region" description="Helical" evidence="8">
    <location>
        <begin position="398"/>
        <end position="418"/>
    </location>
</feature>
<evidence type="ECO:0000256" key="3">
    <source>
        <dbReference type="ARBA" id="ARBA00022448"/>
    </source>
</evidence>
<dbReference type="SUPFAM" id="SSF103473">
    <property type="entry name" value="MFS general substrate transporter"/>
    <property type="match status" value="1"/>
</dbReference>
<evidence type="ECO:0000256" key="8">
    <source>
        <dbReference type="SAM" id="Phobius"/>
    </source>
</evidence>
<dbReference type="AlphaFoldDB" id="A0A0B7K1X1"/>
<feature type="domain" description="Major facilitator superfamily (MFS) profile" evidence="9">
    <location>
        <begin position="31"/>
        <end position="547"/>
    </location>
</feature>
<feature type="region of interest" description="Disordered" evidence="7">
    <location>
        <begin position="1"/>
        <end position="20"/>
    </location>
</feature>
<keyword evidence="4 8" id="KW-0812">Transmembrane</keyword>
<feature type="transmembrane region" description="Helical" evidence="8">
    <location>
        <begin position="430"/>
        <end position="454"/>
    </location>
</feature>
<name>A0A0B7K1X1_BIOOC</name>
<evidence type="ECO:0000256" key="5">
    <source>
        <dbReference type="ARBA" id="ARBA00022989"/>
    </source>
</evidence>
<dbReference type="EMBL" id="CDPU01000011">
    <property type="protein sequence ID" value="CEO48691.1"/>
    <property type="molecule type" value="Genomic_DNA"/>
</dbReference>
<feature type="compositionally biased region" description="Polar residues" evidence="7">
    <location>
        <begin position="1"/>
        <end position="16"/>
    </location>
</feature>
<keyword evidence="3" id="KW-0813">Transport</keyword>
<accession>A0A0B7K1X1</accession>
<gene>
    <name evidence="10" type="ORF">BN869_000004748_1</name>
</gene>
<dbReference type="InterPro" id="IPR020846">
    <property type="entry name" value="MFS_dom"/>
</dbReference>
<feature type="transmembrane region" description="Helical" evidence="8">
    <location>
        <begin position="65"/>
        <end position="83"/>
    </location>
</feature>
<sequence>MENEQAPTSPESSIQPSGGPRGFAEWKWKGTIAVIYMTSLINGYDVSNVANIQPRLYEAFGGIELLPWIGLSYSLANFAVLSLGRKATYCFDLRIIYLTSLAIFLAGSAVAGSAKSLTTVIVGRVIMGVGGAMVQQTNMSYMAVFATAAETPGLFGTMSAMWAVGLVVGGPIGSAFAENVHATWRWAFYLNLPLVGLGFLISVFCVPTHSFATQIPILTRLRKADPLGMLFNIALPVIFAIALTFSGPIWDWGSPNSIAVWVVFGVGLVAWWTQQYFCIFTTPKDRAFPMHMLRRLDLMPIWLASGCAGASYAVTLYYSPLFFAFVKGHDALAQTVRLLPFILPFIVVVMCTGALLPLFGRYKIIYVLAGTFTVAGAAALSSTLKVDISESQVMGFEALLGIGLGLQFQHGFGVSNVINKNARDRVDSTVICNMFQMGAISTILSIAGCIFQNVGYSLLVDAVGGEGFSDHDIREALAGVSSPIWRTGDQAVLRSGLEAVTKVIAKEFYIVIATGALCLVCGALMKWEKLDYGRKKPAKKQESGDSS</sequence>
<evidence type="ECO:0000256" key="1">
    <source>
        <dbReference type="ARBA" id="ARBA00004141"/>
    </source>
</evidence>
<evidence type="ECO:0000256" key="2">
    <source>
        <dbReference type="ARBA" id="ARBA00007520"/>
    </source>
</evidence>
<feature type="transmembrane region" description="Helical" evidence="8">
    <location>
        <begin position="186"/>
        <end position="206"/>
    </location>
</feature>
<evidence type="ECO:0000256" key="4">
    <source>
        <dbReference type="ARBA" id="ARBA00022692"/>
    </source>
</evidence>
<dbReference type="InterPro" id="IPR036259">
    <property type="entry name" value="MFS_trans_sf"/>
</dbReference>
<dbReference type="GO" id="GO:0022857">
    <property type="term" value="F:transmembrane transporter activity"/>
    <property type="evidence" value="ECO:0007669"/>
    <property type="project" value="InterPro"/>
</dbReference>
<feature type="transmembrane region" description="Helical" evidence="8">
    <location>
        <begin position="508"/>
        <end position="527"/>
    </location>
</feature>
<dbReference type="PANTHER" id="PTHR23501:SF12">
    <property type="entry name" value="MAJOR FACILITATOR SUPERFAMILY (MFS) PROFILE DOMAIN-CONTAINING PROTEIN-RELATED"/>
    <property type="match status" value="1"/>
</dbReference>
<reference evidence="10" key="1">
    <citation type="submission" date="2015-01" db="EMBL/GenBank/DDBJ databases">
        <authorList>
            <person name="Durling Mikael"/>
        </authorList>
    </citation>
    <scope>NUCLEOTIDE SEQUENCE</scope>
</reference>
<keyword evidence="6 8" id="KW-0472">Membrane</keyword>